<dbReference type="EMBL" id="ABJB010429040">
    <property type="status" value="NOT_ANNOTATED_CDS"/>
    <property type="molecule type" value="Genomic_DNA"/>
</dbReference>
<feature type="compositionally biased region" description="Basic and acidic residues" evidence="2">
    <location>
        <begin position="34"/>
        <end position="59"/>
    </location>
</feature>
<dbReference type="AlphaFoldDB" id="B7PQB6"/>
<keyword evidence="1" id="KW-0175">Coiled coil</keyword>
<dbReference type="Proteomes" id="UP000001555">
    <property type="component" value="Unassembled WGS sequence"/>
</dbReference>
<dbReference type="VEuPathDB" id="VectorBase:ISCI007857"/>
<proteinExistence type="predicted"/>
<feature type="region of interest" description="Disordered" evidence="2">
    <location>
        <begin position="359"/>
        <end position="407"/>
    </location>
</feature>
<feature type="region of interest" description="Disordered" evidence="2">
    <location>
        <begin position="1"/>
        <end position="21"/>
    </location>
</feature>
<dbReference type="VEuPathDB" id="VectorBase:ISCP_012092"/>
<sequence length="407" mass="46110">MGDHFLEAQGQPNLANFRREAKETLDSLKEARKMWSETGVKERLKSRSPTHEQHLEKKLLQQVFDMEQKVRPKPRRVHHPRPRLKQRDPDAQRVVSPLGTTGTYPVPETDPHDSVANEFIEAYSLAGANPSASSGEDTMMHRYGGAKRKCQDGRQEFLERQVDREQIKEKELQLERRRLNLDEERLAFARTKFEQRWWSSRPPYRYAAVAADKPTTSGSSTKSQSPASTTSNLLGPQPRSGIFQCRPKKTAFSFSVRPYRTPDDCLPLLQPKRETVQTKAKPSGMTILRSHEVPESDLLGAKPEKPPRMTTTVKPERSASSTYSNASSSSKTFTSALPFRNNPRVYSSTVLKNFNVAGKQSLGDNTSGDRGHLVMGTPKRDSPLKQQRRPDRRVRYKAEIVGSNSID</sequence>
<dbReference type="PANTHER" id="PTHR37558">
    <property type="entry name" value="HTH CENPB-TYPE DOMAIN-CONTAINING PROTEIN"/>
    <property type="match status" value="1"/>
</dbReference>
<reference evidence="4" key="2">
    <citation type="submission" date="2020-05" db="UniProtKB">
        <authorList>
            <consortium name="EnsemblMetazoa"/>
        </authorList>
    </citation>
    <scope>IDENTIFICATION</scope>
    <source>
        <strain evidence="4">wikel</strain>
    </source>
</reference>
<dbReference type="EMBL" id="ABJB010980426">
    <property type="status" value="NOT_ANNOTATED_CDS"/>
    <property type="molecule type" value="Genomic_DNA"/>
</dbReference>
<feature type="compositionally biased region" description="Basic and acidic residues" evidence="2">
    <location>
        <begin position="367"/>
        <end position="383"/>
    </location>
</feature>
<feature type="coiled-coil region" evidence="1">
    <location>
        <begin position="155"/>
        <end position="184"/>
    </location>
</feature>
<feature type="region of interest" description="Disordered" evidence="2">
    <location>
        <begin position="211"/>
        <end position="242"/>
    </location>
</feature>
<dbReference type="VEuPathDB" id="VectorBase:ISCW006158"/>
<dbReference type="EMBL" id="ABJB010325255">
    <property type="status" value="NOT_ANNOTATED_CDS"/>
    <property type="molecule type" value="Genomic_DNA"/>
</dbReference>
<evidence type="ECO:0000256" key="2">
    <source>
        <dbReference type="SAM" id="MobiDB-lite"/>
    </source>
</evidence>
<reference evidence="3 5" key="1">
    <citation type="submission" date="2008-03" db="EMBL/GenBank/DDBJ databases">
        <title>Annotation of Ixodes scapularis.</title>
        <authorList>
            <consortium name="Ixodes scapularis Genome Project Consortium"/>
            <person name="Caler E."/>
            <person name="Hannick L.I."/>
            <person name="Bidwell S."/>
            <person name="Joardar V."/>
            <person name="Thiagarajan M."/>
            <person name="Amedeo P."/>
            <person name="Galinsky K.J."/>
            <person name="Schobel S."/>
            <person name="Inman J."/>
            <person name="Hostetler J."/>
            <person name="Miller J."/>
            <person name="Hammond M."/>
            <person name="Megy K."/>
            <person name="Lawson D."/>
            <person name="Kodira C."/>
            <person name="Sutton G."/>
            <person name="Meyer J."/>
            <person name="Hill C.A."/>
            <person name="Birren B."/>
            <person name="Nene V."/>
            <person name="Collins F."/>
            <person name="Alarcon-Chaidez F."/>
            <person name="Wikel S."/>
            <person name="Strausberg R."/>
        </authorList>
    </citation>
    <scope>NUCLEOTIDE SEQUENCE [LARGE SCALE GENOMIC DNA]</scope>
    <source>
        <strain evidence="5">Wikel</strain>
        <strain evidence="3">Wikel colony</strain>
    </source>
</reference>
<dbReference type="PANTHER" id="PTHR37558:SF1">
    <property type="entry name" value="HTH CENPB-TYPE DOMAIN-CONTAINING PROTEIN"/>
    <property type="match status" value="1"/>
</dbReference>
<dbReference type="VEuPathDB" id="VectorBase:ISCP_019779"/>
<evidence type="ECO:0000313" key="3">
    <source>
        <dbReference type="EMBL" id="EEC08788.1"/>
    </source>
</evidence>
<dbReference type="VEuPathDB" id="VectorBase:ISCI005546"/>
<dbReference type="HOGENOM" id="CLU_676674_0_0_1"/>
<organism>
    <name type="scientific">Ixodes scapularis</name>
    <name type="common">Black-legged tick</name>
    <name type="synonym">Deer tick</name>
    <dbReference type="NCBI Taxonomy" id="6945"/>
    <lineage>
        <taxon>Eukaryota</taxon>
        <taxon>Metazoa</taxon>
        <taxon>Ecdysozoa</taxon>
        <taxon>Arthropoda</taxon>
        <taxon>Chelicerata</taxon>
        <taxon>Arachnida</taxon>
        <taxon>Acari</taxon>
        <taxon>Parasitiformes</taxon>
        <taxon>Ixodida</taxon>
        <taxon>Ixodoidea</taxon>
        <taxon>Ixodidae</taxon>
        <taxon>Ixodinae</taxon>
        <taxon>Ixodes</taxon>
    </lineage>
</organism>
<feature type="compositionally biased region" description="Low complexity" evidence="2">
    <location>
        <begin position="318"/>
        <end position="336"/>
    </location>
</feature>
<gene>
    <name evidence="3" type="ORF">IscW_ISCW006158</name>
</gene>
<keyword evidence="5" id="KW-1185">Reference proteome</keyword>
<feature type="region of interest" description="Disordered" evidence="2">
    <location>
        <begin position="297"/>
        <end position="339"/>
    </location>
</feature>
<evidence type="ECO:0000313" key="4">
    <source>
        <dbReference type="EnsemblMetazoa" id="ISCW006158-PA"/>
    </source>
</evidence>
<dbReference type="EnsemblMetazoa" id="ISCW006158-RA">
    <property type="protein sequence ID" value="ISCW006158-PA"/>
    <property type="gene ID" value="ISCW006158"/>
</dbReference>
<feature type="compositionally biased region" description="Polar residues" evidence="2">
    <location>
        <begin position="214"/>
        <end position="234"/>
    </location>
</feature>
<name>B7PQB6_IXOSC</name>
<evidence type="ECO:0000256" key="1">
    <source>
        <dbReference type="SAM" id="Coils"/>
    </source>
</evidence>
<accession>B7PQB6</accession>
<feature type="compositionally biased region" description="Basic residues" evidence="2">
    <location>
        <begin position="71"/>
        <end position="84"/>
    </location>
</feature>
<dbReference type="InParanoid" id="B7PQB6"/>
<dbReference type="EMBL" id="ABJB010010215">
    <property type="status" value="NOT_ANNOTATED_CDS"/>
    <property type="molecule type" value="Genomic_DNA"/>
</dbReference>
<evidence type="ECO:0000313" key="5">
    <source>
        <dbReference type="Proteomes" id="UP000001555"/>
    </source>
</evidence>
<dbReference type="EMBL" id="DS764004">
    <property type="protein sequence ID" value="EEC08788.1"/>
    <property type="molecule type" value="Genomic_DNA"/>
</dbReference>
<protein>
    <submittedName>
        <fullName evidence="3 4">Uncharacterized protein</fullName>
    </submittedName>
</protein>
<feature type="compositionally biased region" description="Basic residues" evidence="2">
    <location>
        <begin position="386"/>
        <end position="395"/>
    </location>
</feature>
<feature type="region of interest" description="Disordered" evidence="2">
    <location>
        <begin position="34"/>
        <end position="113"/>
    </location>
</feature>
<dbReference type="PaxDb" id="6945-B7PQB6"/>
<dbReference type="OrthoDB" id="6490868at2759"/>